<evidence type="ECO:0000313" key="1">
    <source>
        <dbReference type="EMBL" id="AOS85063.1"/>
    </source>
</evidence>
<dbReference type="PANTHER" id="PTHR30289">
    <property type="entry name" value="UNCHARACTERIZED PROTEIN YBCL-RELATED"/>
    <property type="match status" value="1"/>
</dbReference>
<proteinExistence type="predicted"/>
<dbReference type="NCBIfam" id="TIGR00481">
    <property type="entry name" value="YbhB/YbcL family Raf kinase inhibitor-like protein"/>
    <property type="match status" value="1"/>
</dbReference>
<sequence>MNFELTSSAFTHMGAIPALYTCEGKNISPPLAWKNLPKGTKSLVLIVDDPDAPDPAAPTFTWVHWMLYNIPPETAGLAEGAGNRPAVGMQEGLSSWSRGGYGGPCPPIGTHRYFHKLYALDTVLPDLLSPLKADVEAAMKGHILGEAMLIGTYRKKGG</sequence>
<dbReference type="InterPro" id="IPR005247">
    <property type="entry name" value="YbhB_YbcL/LppC-like"/>
</dbReference>
<dbReference type="STRING" id="274537.BIU88_08015"/>
<reference evidence="1" key="1">
    <citation type="submission" date="2016-09" db="EMBL/GenBank/DDBJ databases">
        <title>Genome sequence of Chlorobaculum limnaeum.</title>
        <authorList>
            <person name="Liu Z."/>
            <person name="Tank M."/>
            <person name="Bryant D.A."/>
        </authorList>
    </citation>
    <scope>NUCLEOTIDE SEQUENCE [LARGE SCALE GENOMIC DNA]</scope>
    <source>
        <strain evidence="1">DSM 1677</strain>
    </source>
</reference>
<evidence type="ECO:0000313" key="2">
    <source>
        <dbReference type="Proteomes" id="UP000095185"/>
    </source>
</evidence>
<protein>
    <submittedName>
        <fullName evidence="1">PEBP family protein</fullName>
    </submittedName>
</protein>
<gene>
    <name evidence="1" type="ORF">BIU88_08015</name>
</gene>
<organism evidence="1 2">
    <name type="scientific">Chlorobaculum limnaeum</name>
    <dbReference type="NCBI Taxonomy" id="274537"/>
    <lineage>
        <taxon>Bacteria</taxon>
        <taxon>Pseudomonadati</taxon>
        <taxon>Chlorobiota</taxon>
        <taxon>Chlorobiia</taxon>
        <taxon>Chlorobiales</taxon>
        <taxon>Chlorobiaceae</taxon>
        <taxon>Chlorobaculum</taxon>
    </lineage>
</organism>
<dbReference type="Pfam" id="PF01161">
    <property type="entry name" value="PBP"/>
    <property type="match status" value="1"/>
</dbReference>
<dbReference type="PANTHER" id="PTHR30289:SF1">
    <property type="entry name" value="PEBP (PHOSPHATIDYLETHANOLAMINE-BINDING PROTEIN) FAMILY PROTEIN"/>
    <property type="match status" value="1"/>
</dbReference>
<dbReference type="InterPro" id="IPR036610">
    <property type="entry name" value="PEBP-like_sf"/>
</dbReference>
<dbReference type="KEGG" id="clz:BIU88_08015"/>
<dbReference type="CDD" id="cd00865">
    <property type="entry name" value="PEBP_bact_arch"/>
    <property type="match status" value="1"/>
</dbReference>
<dbReference type="AlphaFoldDB" id="A0A1D8D3S5"/>
<dbReference type="Gene3D" id="3.90.280.10">
    <property type="entry name" value="PEBP-like"/>
    <property type="match status" value="1"/>
</dbReference>
<dbReference type="SUPFAM" id="SSF49777">
    <property type="entry name" value="PEBP-like"/>
    <property type="match status" value="1"/>
</dbReference>
<dbReference type="Proteomes" id="UP000095185">
    <property type="component" value="Chromosome"/>
</dbReference>
<keyword evidence="2" id="KW-1185">Reference proteome</keyword>
<name>A0A1D8D3S5_CHLLM</name>
<dbReference type="EMBL" id="CP017305">
    <property type="protein sequence ID" value="AOS85063.1"/>
    <property type="molecule type" value="Genomic_DNA"/>
</dbReference>
<accession>A0A1D8D3S5</accession>
<dbReference type="InterPro" id="IPR008914">
    <property type="entry name" value="PEBP"/>
</dbReference>